<feature type="region of interest" description="Disordered" evidence="2">
    <location>
        <begin position="151"/>
        <end position="178"/>
    </location>
</feature>
<evidence type="ECO:0000256" key="2">
    <source>
        <dbReference type="SAM" id="MobiDB-lite"/>
    </source>
</evidence>
<dbReference type="InterPro" id="IPR003611">
    <property type="entry name" value="NUMOD3"/>
</dbReference>
<dbReference type="NCBIfam" id="TIGR01453">
    <property type="entry name" value="grpIintron_endo"/>
    <property type="match status" value="1"/>
</dbReference>
<dbReference type="Pfam" id="PF01541">
    <property type="entry name" value="GIY-YIG"/>
    <property type="match status" value="1"/>
</dbReference>
<dbReference type="EMBL" id="MN739409">
    <property type="protein sequence ID" value="QHT03310.1"/>
    <property type="molecule type" value="Genomic_DNA"/>
</dbReference>
<evidence type="ECO:0000259" key="3">
    <source>
        <dbReference type="PROSITE" id="PS50164"/>
    </source>
</evidence>
<sequence length="199" mass="23146">MGAIYRILNTITGKMYIGKTLEKCPYTRWKEHQRNISNNIGCPALRDAVNKHGINNFRFEVLIICFDEDASYYEREYIKKFNTITPNGYNITKGGEGGGFIGKKHSDETKELIRIRISQYFKDPENRKANSNRVKSFYKKEGTKELARQRTINSDKWKKAKEEGRVGSGKRPPTEETKAKISAGLRMYNERRRLLNKQV</sequence>
<dbReference type="SUPFAM" id="SSF82771">
    <property type="entry name" value="GIY-YIG endonuclease"/>
    <property type="match status" value="1"/>
</dbReference>
<protein>
    <recommendedName>
        <fullName evidence="3">GIY-YIG domain-containing protein</fullName>
    </recommendedName>
</protein>
<dbReference type="Gene3D" id="3.40.1440.10">
    <property type="entry name" value="GIY-YIG endonuclease"/>
    <property type="match status" value="1"/>
</dbReference>
<organism evidence="4">
    <name type="scientific">viral metagenome</name>
    <dbReference type="NCBI Taxonomy" id="1070528"/>
    <lineage>
        <taxon>unclassified sequences</taxon>
        <taxon>metagenomes</taxon>
        <taxon>organismal metagenomes</taxon>
    </lineage>
</organism>
<reference evidence="4" key="1">
    <citation type="journal article" date="2020" name="Nature">
        <title>Giant virus diversity and host interactions through global metagenomics.</title>
        <authorList>
            <person name="Schulz F."/>
            <person name="Roux S."/>
            <person name="Paez-Espino D."/>
            <person name="Jungbluth S."/>
            <person name="Walsh D.A."/>
            <person name="Denef V.J."/>
            <person name="McMahon K.D."/>
            <person name="Konstantinidis K.T."/>
            <person name="Eloe-Fadrosh E.A."/>
            <person name="Kyrpides N.C."/>
            <person name="Woyke T."/>
        </authorList>
    </citation>
    <scope>NUCLEOTIDE SEQUENCE</scope>
    <source>
        <strain evidence="4">GVMAG-M-3300020728-1</strain>
    </source>
</reference>
<dbReference type="Pfam" id="PF07460">
    <property type="entry name" value="NUMOD3"/>
    <property type="match status" value="1"/>
</dbReference>
<dbReference type="AlphaFoldDB" id="A0A6C0CHI2"/>
<feature type="domain" description="GIY-YIG" evidence="3">
    <location>
        <begin position="1"/>
        <end position="91"/>
    </location>
</feature>
<evidence type="ECO:0000256" key="1">
    <source>
        <dbReference type="ARBA" id="ARBA00010045"/>
    </source>
</evidence>
<dbReference type="InterPro" id="IPR035901">
    <property type="entry name" value="GIY-YIG_endonuc_sf"/>
</dbReference>
<evidence type="ECO:0000313" key="4">
    <source>
        <dbReference type="EMBL" id="QHT03310.1"/>
    </source>
</evidence>
<dbReference type="InterPro" id="IPR006350">
    <property type="entry name" value="Intron_endoG1"/>
</dbReference>
<dbReference type="SMART" id="SM00496">
    <property type="entry name" value="IENR2"/>
    <property type="match status" value="2"/>
</dbReference>
<dbReference type="InterPro" id="IPR000305">
    <property type="entry name" value="GIY-YIG_endonuc"/>
</dbReference>
<comment type="similarity">
    <text evidence="1">To endonucleases of group I introns of fungi and phage.</text>
</comment>
<dbReference type="GO" id="GO:0003677">
    <property type="term" value="F:DNA binding"/>
    <property type="evidence" value="ECO:0007669"/>
    <property type="project" value="InterPro"/>
</dbReference>
<accession>A0A6C0CHI2</accession>
<feature type="compositionally biased region" description="Basic and acidic residues" evidence="2">
    <location>
        <begin position="151"/>
        <end position="165"/>
    </location>
</feature>
<dbReference type="CDD" id="cd10443">
    <property type="entry name" value="GIY-YIG_HE_Tlr8p_PBC-V_like"/>
    <property type="match status" value="1"/>
</dbReference>
<dbReference type="SMART" id="SM00465">
    <property type="entry name" value="GIYc"/>
    <property type="match status" value="1"/>
</dbReference>
<dbReference type="PROSITE" id="PS50164">
    <property type="entry name" value="GIY_YIG"/>
    <property type="match status" value="1"/>
</dbReference>
<dbReference type="GO" id="GO:0004519">
    <property type="term" value="F:endonuclease activity"/>
    <property type="evidence" value="ECO:0007669"/>
    <property type="project" value="InterPro"/>
</dbReference>
<name>A0A6C0CHI2_9ZZZZ</name>
<proteinExistence type="predicted"/>